<dbReference type="eggNOG" id="ENOG502SE1H">
    <property type="taxonomic scope" value="Eukaryota"/>
</dbReference>
<feature type="region of interest" description="Disordered" evidence="1">
    <location>
        <begin position="980"/>
        <end position="1004"/>
    </location>
</feature>
<proteinExistence type="predicted"/>
<sequence length="1004" mass="113144">MLCKWSTSSTNAILHSFACRSSTLFAPRHGTHSSGFVGRNTLSRAFLNVKAASFFTSTFTSGATASVSRPTPSTAEVHSRSPDDTDAHQYHQALVSLRPGQVSRATAQAVRLFMQKGKFGDALYLINSLLESHSPNPADSPRTTLIHSESQASAWTPIDFGQPIPPSLCAHAFLHGLTRNGFGNRAAAYVETFQECGIRIRPATIASIFRSLTTSPQPLPLGSYREQGAIYRLRKNGVDGEHVLKLRSDMVSDTCTQAAVRLLLHARLMGERRMAELYGRMINWLLLQGELIAAALFVVLFIKCLEVQRARSEFPDTHADSDAPLCPDGGSPFFSVQRQSWFSLRRSAVSLMDTVFDRIDTSMEIATSPEADQDEVGPALQALANFAILLDTGQLPTGKTAKLIRTLSSCPKTDQYVWILDRTTHKPVRVKAYPYFHSVLMRLCHSLTKPVPHDRPPPRPISTASYNALLYYALRHRLSPALATDILEHMCRENSATRPTAATYNTVLRASTFLRRRRISNPLLSAIRENSLQVAAVSQEGGKGSPRDIERGVHRAARKETWKLLVPFIQLGPVRQKPMPWPKKSPRGIDDSIVPAAQNSSSRVLKRLKQERWRVPESFCAGQADGMDVDVVTSYILHATAIGKPKAIANVLFSAMPQLAIVQHPTWGRSDDWQPRRLSKALRTQYLRQAVYFGPQFFSALLNALAKTKRTGAAERVWLLAKEAEKASWLPNLAPGIEPWLLPVAAYTSMMRCYAEEAKKANQLARRERARQDSLRPLSKSTRIPGSDGTTVEGWAFFVRSMQNIRQWEHKYYWRRPWSGSTATLLRRCMVRAGLEVYQSLQAMSKRRRPRRKWEGSLPVPDERFYNEALNLFNRGLDRGPRHRRTTPRYWRARMRGAWHRFRTRGEKEKNWTPLLQTVVQDLVMAGLPVPAALRVDAVGHMDNIANWSGHARSVLARRPYAFPKARTRFRAHALPTVKTRGLPLPRRRRRRRPVFVAQPSEHD</sequence>
<evidence type="ECO:0000313" key="2">
    <source>
        <dbReference type="EMBL" id="EPT03156.1"/>
    </source>
</evidence>
<name>S8FPG6_FOMSC</name>
<protein>
    <submittedName>
        <fullName evidence="2">Uncharacterized protein</fullName>
    </submittedName>
</protein>
<dbReference type="EMBL" id="KE504131">
    <property type="protein sequence ID" value="EPT03156.1"/>
    <property type="molecule type" value="Genomic_DNA"/>
</dbReference>
<feature type="compositionally biased region" description="Polar residues" evidence="1">
    <location>
        <begin position="67"/>
        <end position="76"/>
    </location>
</feature>
<accession>S8FPG6</accession>
<dbReference type="HOGENOM" id="CLU_017726_0_0_1"/>
<dbReference type="STRING" id="743788.S8FPG6"/>
<evidence type="ECO:0000313" key="3">
    <source>
        <dbReference type="Proteomes" id="UP000015241"/>
    </source>
</evidence>
<organism evidence="2 3">
    <name type="scientific">Fomitopsis schrenkii</name>
    <name type="common">Brown rot fungus</name>
    <dbReference type="NCBI Taxonomy" id="2126942"/>
    <lineage>
        <taxon>Eukaryota</taxon>
        <taxon>Fungi</taxon>
        <taxon>Dikarya</taxon>
        <taxon>Basidiomycota</taxon>
        <taxon>Agaricomycotina</taxon>
        <taxon>Agaricomycetes</taxon>
        <taxon>Polyporales</taxon>
        <taxon>Fomitopsis</taxon>
    </lineage>
</organism>
<keyword evidence="3" id="KW-1185">Reference proteome</keyword>
<evidence type="ECO:0000256" key="1">
    <source>
        <dbReference type="SAM" id="MobiDB-lite"/>
    </source>
</evidence>
<reference evidence="2 3" key="1">
    <citation type="journal article" date="2012" name="Science">
        <title>The Paleozoic origin of enzymatic lignin decomposition reconstructed from 31 fungal genomes.</title>
        <authorList>
            <person name="Floudas D."/>
            <person name="Binder M."/>
            <person name="Riley R."/>
            <person name="Barry K."/>
            <person name="Blanchette R.A."/>
            <person name="Henrissat B."/>
            <person name="Martinez A.T."/>
            <person name="Otillar R."/>
            <person name="Spatafora J.W."/>
            <person name="Yadav J.S."/>
            <person name="Aerts A."/>
            <person name="Benoit I."/>
            <person name="Boyd A."/>
            <person name="Carlson A."/>
            <person name="Copeland A."/>
            <person name="Coutinho P.M."/>
            <person name="de Vries R.P."/>
            <person name="Ferreira P."/>
            <person name="Findley K."/>
            <person name="Foster B."/>
            <person name="Gaskell J."/>
            <person name="Glotzer D."/>
            <person name="Gorecki P."/>
            <person name="Heitman J."/>
            <person name="Hesse C."/>
            <person name="Hori C."/>
            <person name="Igarashi K."/>
            <person name="Jurgens J.A."/>
            <person name="Kallen N."/>
            <person name="Kersten P."/>
            <person name="Kohler A."/>
            <person name="Kuees U."/>
            <person name="Kumar T.K.A."/>
            <person name="Kuo A."/>
            <person name="LaButti K."/>
            <person name="Larrondo L.F."/>
            <person name="Lindquist E."/>
            <person name="Ling A."/>
            <person name="Lombard V."/>
            <person name="Lucas S."/>
            <person name="Lundell T."/>
            <person name="Martin R."/>
            <person name="McLaughlin D.J."/>
            <person name="Morgenstern I."/>
            <person name="Morin E."/>
            <person name="Murat C."/>
            <person name="Nagy L.G."/>
            <person name="Nolan M."/>
            <person name="Ohm R.A."/>
            <person name="Patyshakuliyeva A."/>
            <person name="Rokas A."/>
            <person name="Ruiz-Duenas F.J."/>
            <person name="Sabat G."/>
            <person name="Salamov A."/>
            <person name="Samejima M."/>
            <person name="Schmutz J."/>
            <person name="Slot J.C."/>
            <person name="St John F."/>
            <person name="Stenlid J."/>
            <person name="Sun H."/>
            <person name="Sun S."/>
            <person name="Syed K."/>
            <person name="Tsang A."/>
            <person name="Wiebenga A."/>
            <person name="Young D."/>
            <person name="Pisabarro A."/>
            <person name="Eastwood D.C."/>
            <person name="Martin F."/>
            <person name="Cullen D."/>
            <person name="Grigoriev I.V."/>
            <person name="Hibbett D.S."/>
        </authorList>
    </citation>
    <scope>NUCLEOTIDE SEQUENCE</scope>
    <source>
        <strain evidence="3">FP-58527</strain>
    </source>
</reference>
<dbReference type="Proteomes" id="UP000015241">
    <property type="component" value="Unassembled WGS sequence"/>
</dbReference>
<gene>
    <name evidence="2" type="ORF">FOMPIDRAFT_101088</name>
</gene>
<feature type="region of interest" description="Disordered" evidence="1">
    <location>
        <begin position="62"/>
        <end position="85"/>
    </location>
</feature>
<dbReference type="InParanoid" id="S8FPG6"/>
<dbReference type="OrthoDB" id="2554293at2759"/>
<dbReference type="AlphaFoldDB" id="S8FPG6"/>